<comment type="caution">
    <text evidence="1">The sequence shown here is derived from an EMBL/GenBank/DDBJ whole genome shotgun (WGS) entry which is preliminary data.</text>
</comment>
<proteinExistence type="predicted"/>
<sequence>MPGTEKQSLHHLHLQFLVDGHAVLHCDGLVGVHSLKGDAQLGESFINLLLKWCFEYGGRCRLNFTYMEHDNFRLPYLLLI</sequence>
<gene>
    <name evidence="1" type="ORF">SDC9_153118</name>
</gene>
<protein>
    <submittedName>
        <fullName evidence="1">Uncharacterized protein</fullName>
    </submittedName>
</protein>
<dbReference type="EMBL" id="VSSQ01051769">
    <property type="protein sequence ID" value="MPN05864.1"/>
    <property type="molecule type" value="Genomic_DNA"/>
</dbReference>
<name>A0A645EZQ0_9ZZZZ</name>
<reference evidence="1" key="1">
    <citation type="submission" date="2019-08" db="EMBL/GenBank/DDBJ databases">
        <authorList>
            <person name="Kucharzyk K."/>
            <person name="Murdoch R.W."/>
            <person name="Higgins S."/>
            <person name="Loffler F."/>
        </authorList>
    </citation>
    <scope>NUCLEOTIDE SEQUENCE</scope>
</reference>
<dbReference type="AlphaFoldDB" id="A0A645EZQ0"/>
<organism evidence="1">
    <name type="scientific">bioreactor metagenome</name>
    <dbReference type="NCBI Taxonomy" id="1076179"/>
    <lineage>
        <taxon>unclassified sequences</taxon>
        <taxon>metagenomes</taxon>
        <taxon>ecological metagenomes</taxon>
    </lineage>
</organism>
<evidence type="ECO:0000313" key="1">
    <source>
        <dbReference type="EMBL" id="MPN05864.1"/>
    </source>
</evidence>
<accession>A0A645EZQ0</accession>